<reference evidence="1 2" key="1">
    <citation type="journal article" date="2024" name="J Genomics">
        <title>Draft genome sequencing and assembly of Favolaschia claudopus CIRM-BRFM 2984 isolated from oak limbs.</title>
        <authorList>
            <person name="Navarro D."/>
            <person name="Drula E."/>
            <person name="Chaduli D."/>
            <person name="Cazenave R."/>
            <person name="Ahrendt S."/>
            <person name="Wang J."/>
            <person name="Lipzen A."/>
            <person name="Daum C."/>
            <person name="Barry K."/>
            <person name="Grigoriev I.V."/>
            <person name="Favel A."/>
            <person name="Rosso M.N."/>
            <person name="Martin F."/>
        </authorList>
    </citation>
    <scope>NUCLEOTIDE SEQUENCE [LARGE SCALE GENOMIC DNA]</scope>
    <source>
        <strain evidence="1 2">CIRM-BRFM 2984</strain>
    </source>
</reference>
<proteinExistence type="predicted"/>
<dbReference type="AlphaFoldDB" id="A0AAW0A1P6"/>
<keyword evidence="2" id="KW-1185">Reference proteome</keyword>
<name>A0AAW0A1P6_9AGAR</name>
<dbReference type="Pfam" id="PF18759">
    <property type="entry name" value="Plavaka"/>
    <property type="match status" value="1"/>
</dbReference>
<gene>
    <name evidence="1" type="ORF">R3P38DRAFT_2563738</name>
</gene>
<dbReference type="Proteomes" id="UP001362999">
    <property type="component" value="Unassembled WGS sequence"/>
</dbReference>
<comment type="caution">
    <text evidence="1">The sequence shown here is derived from an EMBL/GenBank/DDBJ whole genome shotgun (WGS) entry which is preliminary data.</text>
</comment>
<dbReference type="EMBL" id="JAWWNJ010000093">
    <property type="protein sequence ID" value="KAK6997280.1"/>
    <property type="molecule type" value="Genomic_DNA"/>
</dbReference>
<organism evidence="1 2">
    <name type="scientific">Favolaschia claudopus</name>
    <dbReference type="NCBI Taxonomy" id="2862362"/>
    <lineage>
        <taxon>Eukaryota</taxon>
        <taxon>Fungi</taxon>
        <taxon>Dikarya</taxon>
        <taxon>Basidiomycota</taxon>
        <taxon>Agaricomycotina</taxon>
        <taxon>Agaricomycetes</taxon>
        <taxon>Agaricomycetidae</taxon>
        <taxon>Agaricales</taxon>
        <taxon>Marasmiineae</taxon>
        <taxon>Mycenaceae</taxon>
        <taxon>Favolaschia</taxon>
    </lineage>
</organism>
<protein>
    <submittedName>
        <fullName evidence="1">Uncharacterized protein</fullName>
    </submittedName>
</protein>
<evidence type="ECO:0000313" key="2">
    <source>
        <dbReference type="Proteomes" id="UP001362999"/>
    </source>
</evidence>
<accession>A0AAW0A1P6</accession>
<dbReference type="InterPro" id="IPR041078">
    <property type="entry name" value="Plavaka"/>
</dbReference>
<sequence>GILVDSLDGKEAADFNACRAALANHPCPKCLIHKTDLHRISGNFELRTTPAMKAIVKKALKAKTHAKKEAILMDAGLRCIKHFLWYFRFGDPYAAYVYDTLHSDDLGKLAKHLWLLLLEQLEDLKQKGPFAQKYVS</sequence>
<evidence type="ECO:0000313" key="1">
    <source>
        <dbReference type="EMBL" id="KAK6997280.1"/>
    </source>
</evidence>
<feature type="non-terminal residue" evidence="1">
    <location>
        <position position="1"/>
    </location>
</feature>